<dbReference type="EMBL" id="REGN01000032">
    <property type="protein sequence ID" value="RNA45080.1"/>
    <property type="molecule type" value="Genomic_DNA"/>
</dbReference>
<keyword evidence="2" id="KW-1185">Reference proteome</keyword>
<gene>
    <name evidence="1" type="ORF">BpHYR1_025240</name>
</gene>
<accession>A0A3M7TBP5</accession>
<evidence type="ECO:0000313" key="1">
    <source>
        <dbReference type="EMBL" id="RNA45080.1"/>
    </source>
</evidence>
<dbReference type="Proteomes" id="UP000276133">
    <property type="component" value="Unassembled WGS sequence"/>
</dbReference>
<organism evidence="1 2">
    <name type="scientific">Brachionus plicatilis</name>
    <name type="common">Marine rotifer</name>
    <name type="synonym">Brachionus muelleri</name>
    <dbReference type="NCBI Taxonomy" id="10195"/>
    <lineage>
        <taxon>Eukaryota</taxon>
        <taxon>Metazoa</taxon>
        <taxon>Spiralia</taxon>
        <taxon>Gnathifera</taxon>
        <taxon>Rotifera</taxon>
        <taxon>Eurotatoria</taxon>
        <taxon>Monogononta</taxon>
        <taxon>Pseudotrocha</taxon>
        <taxon>Ploima</taxon>
        <taxon>Brachionidae</taxon>
        <taxon>Brachionus</taxon>
    </lineage>
</organism>
<dbReference type="AlphaFoldDB" id="A0A3M7TBP5"/>
<evidence type="ECO:0008006" key="3">
    <source>
        <dbReference type="Google" id="ProtNLM"/>
    </source>
</evidence>
<dbReference type="InterPro" id="IPR016187">
    <property type="entry name" value="CTDL_fold"/>
</dbReference>
<name>A0A3M7TBP5_BRAPC</name>
<proteinExistence type="predicted"/>
<dbReference type="Gene3D" id="3.10.100.10">
    <property type="entry name" value="Mannose-Binding Protein A, subunit A"/>
    <property type="match status" value="1"/>
</dbReference>
<dbReference type="SUPFAM" id="SSF56436">
    <property type="entry name" value="C-type lectin-like"/>
    <property type="match status" value="1"/>
</dbReference>
<dbReference type="InterPro" id="IPR016186">
    <property type="entry name" value="C-type_lectin-like/link_sf"/>
</dbReference>
<evidence type="ECO:0000313" key="2">
    <source>
        <dbReference type="Proteomes" id="UP000276133"/>
    </source>
</evidence>
<reference evidence="1 2" key="1">
    <citation type="journal article" date="2018" name="Sci. Rep.">
        <title>Genomic signatures of local adaptation to the degree of environmental predictability in rotifers.</title>
        <authorList>
            <person name="Franch-Gras L."/>
            <person name="Hahn C."/>
            <person name="Garcia-Roger E.M."/>
            <person name="Carmona M.J."/>
            <person name="Serra M."/>
            <person name="Gomez A."/>
        </authorList>
    </citation>
    <scope>NUCLEOTIDE SEQUENCE [LARGE SCALE GENOMIC DNA]</scope>
    <source>
        <strain evidence="1">HYR1</strain>
    </source>
</reference>
<sequence length="186" mass="22264">MDRLVSMENLMAYLVQFLMNQEKLTCRNNICQCEENEKFENDECKEKCPIGTLIFDDQCFHFSTQMGKWDKGKNYCEDLNINSHNDWRIAIIKDSSTNIFLKEYLQSIGNTEIYWLSKREKKSESNLYDDEWKDYPSDPKIDYSFCPLANINIKTEPMHYRIDCFYDSITDDNKDLSYKYICLKTF</sequence>
<comment type="caution">
    <text evidence="1">The sequence shown here is derived from an EMBL/GenBank/DDBJ whole genome shotgun (WGS) entry which is preliminary data.</text>
</comment>
<protein>
    <recommendedName>
        <fullName evidence="3">C-type lectin domain-containing protein</fullName>
    </recommendedName>
</protein>